<organism evidence="18 19">
    <name type="scientific">Scheffersomyces spartinae</name>
    <dbReference type="NCBI Taxonomy" id="45513"/>
    <lineage>
        <taxon>Eukaryota</taxon>
        <taxon>Fungi</taxon>
        <taxon>Dikarya</taxon>
        <taxon>Ascomycota</taxon>
        <taxon>Saccharomycotina</taxon>
        <taxon>Pichiomycetes</taxon>
        <taxon>Debaryomycetaceae</taxon>
        <taxon>Scheffersomyces</taxon>
    </lineage>
</organism>
<dbReference type="PANTHER" id="PTHR47966">
    <property type="entry name" value="BETA-SITE APP-CLEAVING ENZYME, ISOFORM A-RELATED"/>
    <property type="match status" value="1"/>
</dbReference>
<dbReference type="PROSITE" id="PS51767">
    <property type="entry name" value="PEPTIDASE_A1"/>
    <property type="match status" value="1"/>
</dbReference>
<evidence type="ECO:0000256" key="5">
    <source>
        <dbReference type="ARBA" id="ARBA00022525"/>
    </source>
</evidence>
<keyword evidence="15" id="KW-1133">Transmembrane helix</keyword>
<dbReference type="Pfam" id="PF00026">
    <property type="entry name" value="Asp"/>
    <property type="match status" value="1"/>
</dbReference>
<protein>
    <recommendedName>
        <fullName evidence="4">candidapepsin</fullName>
        <ecNumber evidence="4">3.4.23.24</ecNumber>
    </recommendedName>
</protein>
<keyword evidence="19" id="KW-1185">Reference proteome</keyword>
<keyword evidence="5" id="KW-0964">Secreted</keyword>
<evidence type="ECO:0000256" key="15">
    <source>
        <dbReference type="SAM" id="Phobius"/>
    </source>
</evidence>
<evidence type="ECO:0000256" key="7">
    <source>
        <dbReference type="ARBA" id="ARBA00022729"/>
    </source>
</evidence>
<evidence type="ECO:0000256" key="8">
    <source>
        <dbReference type="ARBA" id="ARBA00022750"/>
    </source>
</evidence>
<dbReference type="EMBL" id="JAHMUF010000024">
    <property type="protein sequence ID" value="KAG7191709.1"/>
    <property type="molecule type" value="Genomic_DNA"/>
</dbReference>
<feature type="transmembrane region" description="Helical" evidence="15">
    <location>
        <begin position="505"/>
        <end position="526"/>
    </location>
</feature>
<feature type="chain" id="PRO_5040337946" description="candidapepsin" evidence="16">
    <location>
        <begin position="21"/>
        <end position="527"/>
    </location>
</feature>
<dbReference type="GO" id="GO:0005576">
    <property type="term" value="C:extracellular region"/>
    <property type="evidence" value="ECO:0007669"/>
    <property type="project" value="UniProtKB-SubCell"/>
</dbReference>
<keyword evidence="9 14" id="KW-0378">Hydrolase</keyword>
<dbReference type="InterPro" id="IPR021109">
    <property type="entry name" value="Peptidase_aspartic_dom_sf"/>
</dbReference>
<keyword evidence="15" id="KW-0472">Membrane</keyword>
<evidence type="ECO:0000256" key="12">
    <source>
        <dbReference type="PIRSR" id="PIRSR601461-1"/>
    </source>
</evidence>
<evidence type="ECO:0000256" key="11">
    <source>
        <dbReference type="ARBA" id="ARBA00023157"/>
    </source>
</evidence>
<evidence type="ECO:0000256" key="10">
    <source>
        <dbReference type="ARBA" id="ARBA00023145"/>
    </source>
</evidence>
<evidence type="ECO:0000256" key="6">
    <source>
        <dbReference type="ARBA" id="ARBA00022670"/>
    </source>
</evidence>
<keyword evidence="6 14" id="KW-0645">Protease</keyword>
<dbReference type="PROSITE" id="PS00141">
    <property type="entry name" value="ASP_PROTEASE"/>
    <property type="match status" value="2"/>
</dbReference>
<keyword evidence="10" id="KW-0865">Zymogen</keyword>
<keyword evidence="11 13" id="KW-1015">Disulfide bond</keyword>
<dbReference type="PANTHER" id="PTHR47966:SF65">
    <property type="entry name" value="ASPARTIC-TYPE ENDOPEPTIDASE"/>
    <property type="match status" value="1"/>
</dbReference>
<evidence type="ECO:0000256" key="13">
    <source>
        <dbReference type="PIRSR" id="PIRSR601461-2"/>
    </source>
</evidence>
<proteinExistence type="inferred from homology"/>
<feature type="domain" description="Peptidase A1" evidence="17">
    <location>
        <begin position="69"/>
        <end position="446"/>
    </location>
</feature>
<evidence type="ECO:0000256" key="4">
    <source>
        <dbReference type="ARBA" id="ARBA00013207"/>
    </source>
</evidence>
<evidence type="ECO:0000256" key="9">
    <source>
        <dbReference type="ARBA" id="ARBA00022801"/>
    </source>
</evidence>
<dbReference type="SUPFAM" id="SSF50630">
    <property type="entry name" value="Acid proteases"/>
    <property type="match status" value="1"/>
</dbReference>
<dbReference type="InterPro" id="IPR033876">
    <property type="entry name" value="SAP-like"/>
</dbReference>
<comment type="caution">
    <text evidence="18">The sequence shown here is derived from an EMBL/GenBank/DDBJ whole genome shotgun (WGS) entry which is preliminary data.</text>
</comment>
<comment type="catalytic activity">
    <reaction evidence="1">
        <text>Preferential cleavage at the carboxyl of hydrophobic amino acids, but fails to cleave 15-Leu-|-Tyr-16, 16-Tyr-|-Leu-17 and 24-Phe-|-Phe-25 of insulin B chain. Activates trypsinogen, and degrades keratin.</text>
        <dbReference type="EC" id="3.4.23.24"/>
    </reaction>
</comment>
<dbReference type="GO" id="GO:0006508">
    <property type="term" value="P:proteolysis"/>
    <property type="evidence" value="ECO:0007669"/>
    <property type="project" value="UniProtKB-KW"/>
</dbReference>
<dbReference type="Gene3D" id="2.40.70.10">
    <property type="entry name" value="Acid Proteases"/>
    <property type="match status" value="2"/>
</dbReference>
<evidence type="ECO:0000313" key="19">
    <source>
        <dbReference type="Proteomes" id="UP000790833"/>
    </source>
</evidence>
<name>A0A9P8AGG3_9ASCO</name>
<gene>
    <name evidence="18" type="primary">YPS1_2</name>
    <name evidence="18" type="ORF">KQ657_002845</name>
</gene>
<evidence type="ECO:0000256" key="1">
    <source>
        <dbReference type="ARBA" id="ARBA00001675"/>
    </source>
</evidence>
<evidence type="ECO:0000313" key="18">
    <source>
        <dbReference type="EMBL" id="KAG7191709.1"/>
    </source>
</evidence>
<dbReference type="GO" id="GO:0004190">
    <property type="term" value="F:aspartic-type endopeptidase activity"/>
    <property type="evidence" value="ECO:0007669"/>
    <property type="project" value="UniProtKB-KW"/>
</dbReference>
<dbReference type="EC" id="3.4.23.24" evidence="4"/>
<keyword evidence="8 14" id="KW-0064">Aspartyl protease</keyword>
<feature type="active site" evidence="12">
    <location>
        <position position="87"/>
    </location>
</feature>
<feature type="signal peptide" evidence="16">
    <location>
        <begin position="1"/>
        <end position="20"/>
    </location>
</feature>
<comment type="similarity">
    <text evidence="3 14">Belongs to the peptidase A1 family.</text>
</comment>
<dbReference type="InterPro" id="IPR033121">
    <property type="entry name" value="PEPTIDASE_A1"/>
</dbReference>
<dbReference type="InterPro" id="IPR001969">
    <property type="entry name" value="Aspartic_peptidase_AS"/>
</dbReference>
<evidence type="ECO:0000256" key="3">
    <source>
        <dbReference type="ARBA" id="ARBA00007447"/>
    </source>
</evidence>
<reference evidence="18" key="1">
    <citation type="submission" date="2021-03" db="EMBL/GenBank/DDBJ databases">
        <authorList>
            <person name="Palmer J.M."/>
        </authorList>
    </citation>
    <scope>NUCLEOTIDE SEQUENCE</scope>
    <source>
        <strain evidence="18">ARV_011</strain>
    </source>
</reference>
<dbReference type="AlphaFoldDB" id="A0A9P8AGG3"/>
<dbReference type="CDD" id="cd05474">
    <property type="entry name" value="SAP_like"/>
    <property type="match status" value="1"/>
</dbReference>
<dbReference type="Proteomes" id="UP000790833">
    <property type="component" value="Unassembled WGS sequence"/>
</dbReference>
<dbReference type="PRINTS" id="PR00792">
    <property type="entry name" value="PEPSIN"/>
</dbReference>
<feature type="disulfide bond" evidence="13">
    <location>
        <begin position="377"/>
        <end position="408"/>
    </location>
</feature>
<dbReference type="OrthoDB" id="771136at2759"/>
<accession>A0A9P8AGG3</accession>
<evidence type="ECO:0000256" key="2">
    <source>
        <dbReference type="ARBA" id="ARBA00004613"/>
    </source>
</evidence>
<dbReference type="InterPro" id="IPR001461">
    <property type="entry name" value="Aspartic_peptidase_A1"/>
</dbReference>
<dbReference type="RefSeq" id="XP_043047261.1">
    <property type="nucleotide sequence ID" value="XM_043193592.1"/>
</dbReference>
<feature type="active site" evidence="12">
    <location>
        <position position="342"/>
    </location>
</feature>
<keyword evidence="15" id="KW-0812">Transmembrane</keyword>
<keyword evidence="7 16" id="KW-0732">Signal</keyword>
<evidence type="ECO:0000256" key="16">
    <source>
        <dbReference type="SAM" id="SignalP"/>
    </source>
</evidence>
<evidence type="ECO:0000256" key="14">
    <source>
        <dbReference type="RuleBase" id="RU000454"/>
    </source>
</evidence>
<sequence length="527" mass="56763">MLVGHLLSAAGLLLASGVLANQVPQIDFLVRRGNSYSESKFGANFEIKEVFNAKRNEIELILTNQGTFYLAEVTVGSNNQSMDVLIDTGSSDFWLLSSNVVCVDRNWLLTVSPSIITQSPLSKKRDLNRRQHPTPIKRPIKAVISDVGPASAAQTDIQTLSTYSTTNTCTLYGTFNTGTSDTFKANSSSYDFYTSFLDGTEVAGVWAVDNVLIGGISLENVTFGVGEVATSYPGLLGIGMEGLESTNSGPNPYTYVNFPAKLVEEGLIKRNAFSLYLTESGGTVLFGAVDTAKFQGSLFSLPLVNTLENLGYTKPIEFSVALSGMSYNNITIFNSNFAATLDSGTTLSYFPVSIMNNLASTLGAVYVPSVQLYALSCPTTSQNLTFDFNGGEINIPLNNLISRIYGQCFLNILPKQEGDANFLLGDNFLRHAYVVYDADALEIAMAPIKDTTESNILVLSEFVSATPVAGYSNTKVATTDSSQSFQSTATKLLVSQTSSKKNDGGIINASSTSLMFVFLLSIFTFIM</sequence>
<comment type="subcellular location">
    <subcellularLocation>
        <location evidence="2">Secreted</location>
    </subcellularLocation>
</comment>
<dbReference type="GeneID" id="66116219"/>
<evidence type="ECO:0000259" key="17">
    <source>
        <dbReference type="PROSITE" id="PS51767"/>
    </source>
</evidence>